<feature type="domain" description="Tip attachment protein J" evidence="1">
    <location>
        <begin position="646"/>
        <end position="790"/>
    </location>
</feature>
<dbReference type="Proteomes" id="UP001595583">
    <property type="component" value="Unassembled WGS sequence"/>
</dbReference>
<dbReference type="InterPro" id="IPR032876">
    <property type="entry name" value="J_dom"/>
</dbReference>
<dbReference type="EMBL" id="JBHRTK010000009">
    <property type="protein sequence ID" value="MFC3206107.1"/>
    <property type="molecule type" value="Genomic_DNA"/>
</dbReference>
<sequence>MATGIGPAPNSGDGYSYTARTGYGTYRQSNTGYGQTAAQATATMRLWNGGYGADAKTAREQAEDGSSPLGEKIPKLVGTDMFAGYLIIDRDKFGGVKSAPATSGDGGWGGIFAATDDNGSAGGQWGGWGSDAGGSAPAPKLVTTLVLAFLQTDLAGPADMLELRCKDQVIFSSRAPKKSLKGLRIYRGDQTAPDPAVRKALGNRASCFPGLAYIVLENFDIAPFAASANDLPPFTAVWSSATTAQEASEDESTLIDDEPGGFQGVSAVDHGLNIAYQTVLTEDGAIVVTTDIRTQEEIRRAALPAFGYDFFYSLTALSGSDFVAGVCQNGAYQGLVLIDTRQGTAVRLAAQTLGSTIYEPAGIISSAMLSSGAATKYAIVCHPFVTGGAAANNDAMVALADVTNGTLQWIAGPGVAPVRSGAWQELQSWAWGPVGGGTATAFFCESGKPEIYRCQVTESGVSAVAPVTSAVSSSPTGLFYDAANNALVYTRADSHVVSYDLGTSVQRWDAALSTYGEMNSDEVVTQDVLRPGYMRISDLSGVSQLVDLSDGSASTLYDGSWPEAASYNQSKGWLVEPGSTSGTVLIVKFGDVTPDSVDAIDILTALATYNGDYDAADLTFAGFPGNECSGLAIRSDTTVAEIMDNVCATLGVRKVHDGGKLNFILPARDGSRPIDRVLGNDSLVQRGDTSIRQTQSDLDSAIESGALRFIDPDAGYIENTVRFSRPNSVFEVLASNRMEEFSTALVMTVAQASRQVERIVIDSEFQARQYELGLMPSELAVSPASTIQFPYGPNDEITVVAEVVQSDLHGDDFSQDIVALEFAQSIESTFVGSGLITVAVQDVSYNLELVILDTALIRDADDTAGAGLRGYAMLIGSGAANLPSSRAMKSDTGAEFTTFGFARDIAPVAGTVTAIDRNRDNGFATDYDGTLTVKVTSGDIGALASVDEAARYQNAVLCAVGGSGRWVLVSFGTVQVTGDSAVLGQPVWGVRGTEAYLSELTVGDRLIWLRPGEVLPFVNDAGLLKDPVYYKGGATIFSAGMLVTHKVIASGEAEKPFAPVEPAYSDAGSTRTLTWEFRERLDPMRALHGETAGYSEAALAFEVDIVAGSTVMTTLEAADNEVGYDTGAYPGADAAHIYQMGLGGSLRGHRASLTF</sequence>
<reference evidence="3" key="1">
    <citation type="journal article" date="2019" name="Int. J. Syst. Evol. Microbiol.">
        <title>The Global Catalogue of Microorganisms (GCM) 10K type strain sequencing project: providing services to taxonomists for standard genome sequencing and annotation.</title>
        <authorList>
            <consortium name="The Broad Institute Genomics Platform"/>
            <consortium name="The Broad Institute Genome Sequencing Center for Infectious Disease"/>
            <person name="Wu L."/>
            <person name="Ma J."/>
        </authorList>
    </citation>
    <scope>NUCLEOTIDE SEQUENCE [LARGE SCALE GENOMIC DNA]</scope>
    <source>
        <strain evidence="3">KCTC 52165</strain>
    </source>
</reference>
<accession>A0ABV7K987</accession>
<dbReference type="RefSeq" id="WP_378219918.1">
    <property type="nucleotide sequence ID" value="NZ_JBHRTK010000009.1"/>
</dbReference>
<evidence type="ECO:0000313" key="2">
    <source>
        <dbReference type="EMBL" id="MFC3206107.1"/>
    </source>
</evidence>
<organism evidence="2 3">
    <name type="scientific">Aquamicrobium soli</name>
    <dbReference type="NCBI Taxonomy" id="1811518"/>
    <lineage>
        <taxon>Bacteria</taxon>
        <taxon>Pseudomonadati</taxon>
        <taxon>Pseudomonadota</taxon>
        <taxon>Alphaproteobacteria</taxon>
        <taxon>Hyphomicrobiales</taxon>
        <taxon>Phyllobacteriaceae</taxon>
        <taxon>Aquamicrobium</taxon>
    </lineage>
</organism>
<gene>
    <name evidence="2" type="ORF">ACFOHJ_07790</name>
</gene>
<proteinExistence type="predicted"/>
<evidence type="ECO:0000313" key="3">
    <source>
        <dbReference type="Proteomes" id="UP001595583"/>
    </source>
</evidence>
<name>A0ABV7K987_9HYPH</name>
<dbReference type="Pfam" id="PF13550">
    <property type="entry name" value="Phage-tail_3"/>
    <property type="match status" value="1"/>
</dbReference>
<comment type="caution">
    <text evidence="2">The sequence shown here is derived from an EMBL/GenBank/DDBJ whole genome shotgun (WGS) entry which is preliminary data.</text>
</comment>
<protein>
    <submittedName>
        <fullName evidence="2">Phage tail protein</fullName>
    </submittedName>
</protein>
<evidence type="ECO:0000259" key="1">
    <source>
        <dbReference type="Pfam" id="PF13550"/>
    </source>
</evidence>
<keyword evidence="3" id="KW-1185">Reference proteome</keyword>